<feature type="region of interest" description="Disordered" evidence="1">
    <location>
        <begin position="180"/>
        <end position="207"/>
    </location>
</feature>
<dbReference type="Proteomes" id="UP000274907">
    <property type="component" value="Unassembled WGS sequence"/>
</dbReference>
<dbReference type="AlphaFoldDB" id="A0A430HUP8"/>
<dbReference type="OrthoDB" id="5194225at2"/>
<protein>
    <submittedName>
        <fullName evidence="2">Uncharacterized protein</fullName>
    </submittedName>
</protein>
<gene>
    <name evidence="2" type="ORF">EAH68_13730</name>
</gene>
<proteinExistence type="predicted"/>
<name>A0A430HUP8_9CORY</name>
<keyword evidence="3" id="KW-1185">Reference proteome</keyword>
<dbReference type="RefSeq" id="WP_126121913.1">
    <property type="nucleotide sequence ID" value="NZ_RXHJ01000024.1"/>
</dbReference>
<reference evidence="2 3" key="1">
    <citation type="submission" date="2018-12" db="EMBL/GenBank/DDBJ databases">
        <title>YIM 101343 draft genome.</title>
        <authorList>
            <person name="Chen X."/>
        </authorList>
    </citation>
    <scope>NUCLEOTIDE SEQUENCE [LARGE SCALE GENOMIC DNA]</scope>
    <source>
        <strain evidence="2 3">YIM 101343</strain>
    </source>
</reference>
<evidence type="ECO:0000313" key="2">
    <source>
        <dbReference type="EMBL" id="RSZ61318.1"/>
    </source>
</evidence>
<comment type="caution">
    <text evidence="2">The sequence shown here is derived from an EMBL/GenBank/DDBJ whole genome shotgun (WGS) entry which is preliminary data.</text>
</comment>
<sequence length="313" mass="34710">MGDRLLLFTLGELAEGTGVMMPGMAAHYEQLDGIDQLLVLRVMRRVVDTTLQDDYIGEKKHDGKPTFTRARGATEFLDLAQAYLSVATGLLELEEAVERYQGSSPDLELPEFATQMGYPMESALHDIDVYQEAYDAIENDLPVAAAVNFVHKTVASWTTPMPMWLLYDLASQADSRSLPFRDQADQHAAAEQTRKQHNRGSDENKILCGRPTKAGGACASRAVTWPGKTRGPACSRHLTEQEADELEQLYLRAVDTQPCRGCQADPGARCTSQPSRQRRVDGYYSGWRSMGRRKVHAVRLSDFATATKKSPSP</sequence>
<evidence type="ECO:0000256" key="1">
    <source>
        <dbReference type="SAM" id="MobiDB-lite"/>
    </source>
</evidence>
<evidence type="ECO:0000313" key="3">
    <source>
        <dbReference type="Proteomes" id="UP000274907"/>
    </source>
</evidence>
<organism evidence="2 3">
    <name type="scientific">Corynebacterium hylobatis</name>
    <dbReference type="NCBI Taxonomy" id="1859290"/>
    <lineage>
        <taxon>Bacteria</taxon>
        <taxon>Bacillati</taxon>
        <taxon>Actinomycetota</taxon>
        <taxon>Actinomycetes</taxon>
        <taxon>Mycobacteriales</taxon>
        <taxon>Corynebacteriaceae</taxon>
        <taxon>Corynebacterium</taxon>
    </lineage>
</organism>
<dbReference type="EMBL" id="RXHJ01000024">
    <property type="protein sequence ID" value="RSZ61318.1"/>
    <property type="molecule type" value="Genomic_DNA"/>
</dbReference>
<accession>A0A430HUP8</accession>